<dbReference type="EMBL" id="AECV01000017">
    <property type="protein sequence ID" value="EFW29697.1"/>
    <property type="molecule type" value="Genomic_DNA"/>
</dbReference>
<dbReference type="Gene3D" id="3.40.50.1980">
    <property type="entry name" value="Nitrogenase molybdenum iron protein domain"/>
    <property type="match status" value="2"/>
</dbReference>
<reference evidence="4 5" key="1">
    <citation type="submission" date="2010-08" db="EMBL/GenBank/DDBJ databases">
        <authorList>
            <person name="Weinstock G."/>
            <person name="Sodergren E."/>
            <person name="Clifton S."/>
            <person name="Fulton L."/>
            <person name="Fulton B."/>
            <person name="Courtney L."/>
            <person name="Fronick C."/>
            <person name="Harrison M."/>
            <person name="Strong C."/>
            <person name="Farmer C."/>
            <person name="Delahaunty K."/>
            <person name="Markovic C."/>
            <person name="Hall O."/>
            <person name="Minx P."/>
            <person name="Tomlinson C."/>
            <person name="Mitreva M."/>
            <person name="Hou S."/>
            <person name="Chen J."/>
            <person name="Wollam A."/>
            <person name="Pepin K.H."/>
            <person name="Johnson M."/>
            <person name="Bhonagiri V."/>
            <person name="Zhang X."/>
            <person name="Suruliraj S."/>
            <person name="Warren W."/>
            <person name="Chinwalla A."/>
            <person name="Mardis E.R."/>
            <person name="Wilson R.K."/>
        </authorList>
    </citation>
    <scope>NUCLEOTIDE SEQUENCE [LARGE SCALE GENOMIC DNA]</scope>
    <source>
        <strain evidence="4 5">F0399</strain>
    </source>
</reference>
<dbReference type="Pfam" id="PF00148">
    <property type="entry name" value="Oxidored_nitro"/>
    <property type="match status" value="1"/>
</dbReference>
<dbReference type="PANTHER" id="PTHR42956">
    <property type="entry name" value="NITROGENASE IRON-MOLYBDENUM COFACTOR BIOSYNTHESIS PROTEIN NIFE"/>
    <property type="match status" value="1"/>
</dbReference>
<dbReference type="SUPFAM" id="SSF53807">
    <property type="entry name" value="Helical backbone' metal receptor"/>
    <property type="match status" value="1"/>
</dbReference>
<evidence type="ECO:0000313" key="5">
    <source>
        <dbReference type="Proteomes" id="UP000004633"/>
    </source>
</evidence>
<organism evidence="4 5">
    <name type="scientific">Selenomonas artemidis F0399</name>
    <dbReference type="NCBI Taxonomy" id="749551"/>
    <lineage>
        <taxon>Bacteria</taxon>
        <taxon>Bacillati</taxon>
        <taxon>Bacillota</taxon>
        <taxon>Negativicutes</taxon>
        <taxon>Selenomonadales</taxon>
        <taxon>Selenomonadaceae</taxon>
        <taxon>Selenomonas</taxon>
    </lineage>
</organism>
<gene>
    <name evidence="4" type="ORF">HMPREF9555_01148</name>
</gene>
<feature type="domain" description="Nitrogenase/oxidoreductase component 1" evidence="3">
    <location>
        <begin position="29"/>
        <end position="390"/>
    </location>
</feature>
<dbReference type="PANTHER" id="PTHR42956:SF1">
    <property type="entry name" value="NITROGENASE IRON-MOLYBDENUM COFACTOR BIOSYNTHESIS PROTEIN NIFE"/>
    <property type="match status" value="1"/>
</dbReference>
<dbReference type="Proteomes" id="UP000004633">
    <property type="component" value="Unassembled WGS sequence"/>
</dbReference>
<dbReference type="InterPro" id="IPR000510">
    <property type="entry name" value="Nase/OxRdtase_comp1"/>
</dbReference>
<keyword evidence="1 2" id="KW-0535">Nitrogen fixation</keyword>
<keyword evidence="5" id="KW-1185">Reference proteome</keyword>
<dbReference type="STRING" id="749551.HMPREF9555_01148"/>
<evidence type="ECO:0000256" key="2">
    <source>
        <dbReference type="RuleBase" id="RU004021"/>
    </source>
</evidence>
<dbReference type="InterPro" id="IPR049939">
    <property type="entry name" value="NifE-like"/>
</dbReference>
<evidence type="ECO:0000256" key="1">
    <source>
        <dbReference type="ARBA" id="ARBA00023231"/>
    </source>
</evidence>
<proteinExistence type="inferred from homology"/>
<dbReference type="PROSITE" id="PS00699">
    <property type="entry name" value="NITROGENASE_1_1"/>
    <property type="match status" value="1"/>
</dbReference>
<dbReference type="InterPro" id="IPR000318">
    <property type="entry name" value="Nase_comp1_CS"/>
</dbReference>
<evidence type="ECO:0000259" key="3">
    <source>
        <dbReference type="Pfam" id="PF00148"/>
    </source>
</evidence>
<comment type="caution">
    <text evidence="4">The sequence shown here is derived from an EMBL/GenBank/DDBJ whole genome shotgun (WGS) entry which is preliminary data.</text>
</comment>
<comment type="similarity">
    <text evidence="2">Belongs to the NifD/NifK/NifE/NifN family.</text>
</comment>
<dbReference type="GO" id="GO:0016163">
    <property type="term" value="F:nitrogenase activity"/>
    <property type="evidence" value="ECO:0007669"/>
    <property type="project" value="InterPro"/>
</dbReference>
<name>E7N2D4_9FIRM</name>
<sequence length="498" mass="56505">MKRYYERRLWQGAQGIDVLHNYALNGKITGALAALREIPGCIPVLHGPIGCAFHYRRSTRTPAPVYEALSTRLDDSDVVFGGEEKLIDVLERAAAEHPELIAVLPTCVTDVMQEDIDGIVRRFREMHPGAPPVISVASSAFSHRSSSTVVEHLKERIAAKGRVYGKKTKVEYRGCGFVEVLEALVDQVMEEQEVASGTVNIEAFAWGDHSTHAVQSVIDTLRAIGIETNTLLPAVSCAEIVHAPRAALNIARRMRWARRMEERFGTPYLHFSNLYEWYGVDGIRDFYLTIADALGRREAAEHVLAAEERRVTPELRELRAYLGKFRYGLVSASFSKIPELIRIYEREYNMKLDFVVLLLPPDYERTRGLEEGTAARMHEKIRAAIRETAPHIALYVCPDEGTLARLAAGVDALVGSGAQRCEHFGTPWIPAMYDRRAFSMEDYRDVLAGLARAVKRRRGKRHLLLSRLRYSEEHYPMTDEPNALASREMWDRMWRMRQ</sequence>
<protein>
    <submittedName>
        <fullName evidence="4">Oxidoreductase, nitrogenase component 1</fullName>
    </submittedName>
</protein>
<accession>E7N2D4</accession>
<dbReference type="AlphaFoldDB" id="E7N2D4"/>
<evidence type="ECO:0000313" key="4">
    <source>
        <dbReference type="EMBL" id="EFW29697.1"/>
    </source>
</evidence>
<dbReference type="HOGENOM" id="CLU_547344_0_0_9"/>
<dbReference type="RefSeq" id="WP_009349810.1">
    <property type="nucleotide sequence ID" value="NZ_GL638136.1"/>
</dbReference>